<evidence type="ECO:0000256" key="1">
    <source>
        <dbReference type="ARBA" id="ARBA00004173"/>
    </source>
</evidence>
<keyword evidence="4" id="KW-1015">Disulfide bond</keyword>
<comment type="caution">
    <text evidence="6">The sequence shown here is derived from an EMBL/GenBank/DDBJ whole genome shotgun (WGS) entry which is preliminary data.</text>
</comment>
<organism evidence="6 7">
    <name type="scientific">Taxus chinensis</name>
    <name type="common">Chinese yew</name>
    <name type="synonym">Taxus wallichiana var. chinensis</name>
    <dbReference type="NCBI Taxonomy" id="29808"/>
    <lineage>
        <taxon>Eukaryota</taxon>
        <taxon>Viridiplantae</taxon>
        <taxon>Streptophyta</taxon>
        <taxon>Embryophyta</taxon>
        <taxon>Tracheophyta</taxon>
        <taxon>Spermatophyta</taxon>
        <taxon>Pinopsida</taxon>
        <taxon>Pinidae</taxon>
        <taxon>Conifers II</taxon>
        <taxon>Cupressales</taxon>
        <taxon>Taxaceae</taxon>
        <taxon>Taxus</taxon>
    </lineage>
</organism>
<keyword evidence="3 5" id="KW-0496">Mitochondrion</keyword>
<evidence type="ECO:0000256" key="4">
    <source>
        <dbReference type="ARBA" id="ARBA00023157"/>
    </source>
</evidence>
<accession>A0AA38GVP7</accession>
<dbReference type="PANTHER" id="PTHR22977:SF1">
    <property type="entry name" value="COX ASSEMBLY MITOCHONDRIAL PROTEIN 2 HOMOLOG"/>
    <property type="match status" value="1"/>
</dbReference>
<dbReference type="Proteomes" id="UP000824469">
    <property type="component" value="Unassembled WGS sequence"/>
</dbReference>
<evidence type="ECO:0000313" key="6">
    <source>
        <dbReference type="EMBL" id="KAH9329986.1"/>
    </source>
</evidence>
<evidence type="ECO:0000256" key="5">
    <source>
        <dbReference type="RuleBase" id="RU364104"/>
    </source>
</evidence>
<keyword evidence="7" id="KW-1185">Reference proteome</keyword>
<dbReference type="Pfam" id="PF08583">
    <property type="entry name" value="Cmc1"/>
    <property type="match status" value="1"/>
</dbReference>
<dbReference type="PANTHER" id="PTHR22977">
    <property type="entry name" value="COX ASSEMBLY MITOCHONDRIAL PROTEIN"/>
    <property type="match status" value="1"/>
</dbReference>
<sequence>LVCLQCIIAVIDFSGFNCLNKFMSEALLLAESNAEENKVEFATFFLDGVISEQCRSGANYLKIIELFQKCHQDHPIAKFWGECTELKIKLDRCFREEKAIKRKANFEESERFKERLRAYRDEMNAANSESPSQAAE</sequence>
<gene>
    <name evidence="6" type="ORF">KI387_002094</name>
</gene>
<dbReference type="InterPro" id="IPR013892">
    <property type="entry name" value="Cyt_c_biogenesis_Cmc1-like"/>
</dbReference>
<comment type="similarity">
    <text evidence="2 5">Belongs to the CMC family.</text>
</comment>
<comment type="subcellular location">
    <subcellularLocation>
        <location evidence="1 5">Mitochondrion</location>
    </subcellularLocation>
</comment>
<protein>
    <recommendedName>
        <fullName evidence="5">COX assembly mitochondrial protein</fullName>
    </recommendedName>
</protein>
<evidence type="ECO:0000313" key="7">
    <source>
        <dbReference type="Proteomes" id="UP000824469"/>
    </source>
</evidence>
<feature type="non-terminal residue" evidence="6">
    <location>
        <position position="136"/>
    </location>
</feature>
<evidence type="ECO:0000256" key="3">
    <source>
        <dbReference type="ARBA" id="ARBA00023128"/>
    </source>
</evidence>
<name>A0AA38GVP7_TAXCH</name>
<evidence type="ECO:0000256" key="2">
    <source>
        <dbReference type="ARBA" id="ARBA00007347"/>
    </source>
</evidence>
<dbReference type="AlphaFoldDB" id="A0AA38GVP7"/>
<dbReference type="EMBL" id="JAHRHJ020000001">
    <property type="protein sequence ID" value="KAH9329986.1"/>
    <property type="molecule type" value="Genomic_DNA"/>
</dbReference>
<dbReference type="GO" id="GO:0005739">
    <property type="term" value="C:mitochondrion"/>
    <property type="evidence" value="ECO:0007669"/>
    <property type="project" value="UniProtKB-SubCell"/>
</dbReference>
<reference evidence="6 7" key="1">
    <citation type="journal article" date="2021" name="Nat. Plants">
        <title>The Taxus genome provides insights into paclitaxel biosynthesis.</title>
        <authorList>
            <person name="Xiong X."/>
            <person name="Gou J."/>
            <person name="Liao Q."/>
            <person name="Li Y."/>
            <person name="Zhou Q."/>
            <person name="Bi G."/>
            <person name="Li C."/>
            <person name="Du R."/>
            <person name="Wang X."/>
            <person name="Sun T."/>
            <person name="Guo L."/>
            <person name="Liang H."/>
            <person name="Lu P."/>
            <person name="Wu Y."/>
            <person name="Zhang Z."/>
            <person name="Ro D.K."/>
            <person name="Shang Y."/>
            <person name="Huang S."/>
            <person name="Yan J."/>
        </authorList>
    </citation>
    <scope>NUCLEOTIDE SEQUENCE [LARGE SCALE GENOMIC DNA]</scope>
    <source>
        <strain evidence="6">Ta-2019</strain>
    </source>
</reference>
<proteinExistence type="inferred from homology"/>